<keyword evidence="2" id="KW-1185">Reference proteome</keyword>
<gene>
    <name evidence="1" type="ORF">F4821DRAFT_184065</name>
</gene>
<organism evidence="1 2">
    <name type="scientific">Hypoxylon rubiginosum</name>
    <dbReference type="NCBI Taxonomy" id="110542"/>
    <lineage>
        <taxon>Eukaryota</taxon>
        <taxon>Fungi</taxon>
        <taxon>Dikarya</taxon>
        <taxon>Ascomycota</taxon>
        <taxon>Pezizomycotina</taxon>
        <taxon>Sordariomycetes</taxon>
        <taxon>Xylariomycetidae</taxon>
        <taxon>Xylariales</taxon>
        <taxon>Hypoxylaceae</taxon>
        <taxon>Hypoxylon</taxon>
    </lineage>
</organism>
<evidence type="ECO:0000313" key="2">
    <source>
        <dbReference type="Proteomes" id="UP001497680"/>
    </source>
</evidence>
<reference evidence="1 2" key="1">
    <citation type="journal article" date="2022" name="New Phytol.">
        <title>Ecological generalism drives hyperdiversity of secondary metabolite gene clusters in xylarialean endophytes.</title>
        <authorList>
            <person name="Franco M.E.E."/>
            <person name="Wisecaver J.H."/>
            <person name="Arnold A.E."/>
            <person name="Ju Y.M."/>
            <person name="Slot J.C."/>
            <person name="Ahrendt S."/>
            <person name="Moore L.P."/>
            <person name="Eastman K.E."/>
            <person name="Scott K."/>
            <person name="Konkel Z."/>
            <person name="Mondo S.J."/>
            <person name="Kuo A."/>
            <person name="Hayes R.D."/>
            <person name="Haridas S."/>
            <person name="Andreopoulos B."/>
            <person name="Riley R."/>
            <person name="LaButti K."/>
            <person name="Pangilinan J."/>
            <person name="Lipzen A."/>
            <person name="Amirebrahimi M."/>
            <person name="Yan J."/>
            <person name="Adam C."/>
            <person name="Keymanesh K."/>
            <person name="Ng V."/>
            <person name="Louie K."/>
            <person name="Northen T."/>
            <person name="Drula E."/>
            <person name="Henrissat B."/>
            <person name="Hsieh H.M."/>
            <person name="Youens-Clark K."/>
            <person name="Lutzoni F."/>
            <person name="Miadlikowska J."/>
            <person name="Eastwood D.C."/>
            <person name="Hamelin R.C."/>
            <person name="Grigoriev I.V."/>
            <person name="U'Ren J.M."/>
        </authorList>
    </citation>
    <scope>NUCLEOTIDE SEQUENCE [LARGE SCALE GENOMIC DNA]</scope>
    <source>
        <strain evidence="1 2">ER1909</strain>
    </source>
</reference>
<sequence length="703" mass="76663">MGTYRGISEGNELYESHHSYHDPTVVTSVSSIDAKNNHNTQTVAYQPVEKPKRDSIDSLILRSGSPDSPDLPGLSKEQSSAADPQTPATLRSRSTWQRGRHLWSYGWVAETIGFSVALISLLSILIALLTYQHRRVDTWPLPITLNAFIAIFTVLLKAGLALPLTEGVSQLKWQWFQQSPRRLINIHDFDEASRGAWSSLVFLFKVDTDGFDSSSESLTAYLKRRGEFSKTKLLARFAALLMIMAFAADPFTQQIVGHVDCPQVSSQAIATVARTSSYIAQGGHTGAGEADIDSPMAVAIETGLVNAPANAATLVNTDCVSGNCTFPRFQTVGVCHACQDISASIHNATAAVKTGSTTTTTTQVLNYTLTDADDDDAVTAWIGQGQLFSSYAPTAVSTISNMLELQVLTTAPNWVGDPAAYACQMYPCVRTYESGVTNQVRTETLIDTQKMGQNQLYFKEQSDLRSLFMLATGTTLRNGSSVACEPHTEAADGLVEVALANVDAAPDDMPASTATVETRWFDADCVWTFGFLSTSVIKQQLASELDDTHMHITGGVVVGPLVAKTMWQNGTMNLATMNAYMTGLTDTMTADIRNRGANGSLEYEHGDVLTNETCVEVGWRWFSYPATLVFLSGAFFLWLVVHVPRDSVQRLWKSSTLAMLFCDVDDSIARNVRADCSSEEIKQVARDTRAQLVSDGHGRARFV</sequence>
<dbReference type="Proteomes" id="UP001497680">
    <property type="component" value="Unassembled WGS sequence"/>
</dbReference>
<evidence type="ECO:0000313" key="1">
    <source>
        <dbReference type="EMBL" id="KAI6083780.1"/>
    </source>
</evidence>
<comment type="caution">
    <text evidence="1">The sequence shown here is derived from an EMBL/GenBank/DDBJ whole genome shotgun (WGS) entry which is preliminary data.</text>
</comment>
<protein>
    <submittedName>
        <fullName evidence="1">Uncharacterized protein</fullName>
    </submittedName>
</protein>
<accession>A0ACC0CU27</accession>
<name>A0ACC0CU27_9PEZI</name>
<dbReference type="EMBL" id="MU394347">
    <property type="protein sequence ID" value="KAI6083780.1"/>
    <property type="molecule type" value="Genomic_DNA"/>
</dbReference>
<proteinExistence type="predicted"/>